<dbReference type="NCBIfam" id="TIGR01785">
    <property type="entry name" value="TonB-hemin"/>
    <property type="match status" value="1"/>
</dbReference>
<dbReference type="SMART" id="SM00965">
    <property type="entry name" value="STN"/>
    <property type="match status" value="1"/>
</dbReference>
<dbReference type="Gene3D" id="2.170.130.10">
    <property type="entry name" value="TonB-dependent receptor, plug domain"/>
    <property type="match status" value="1"/>
</dbReference>
<keyword evidence="9 15" id="KW-0798">TonB box</keyword>
<evidence type="ECO:0000256" key="6">
    <source>
        <dbReference type="ARBA" id="ARBA00022692"/>
    </source>
</evidence>
<evidence type="ECO:0000256" key="1">
    <source>
        <dbReference type="ARBA" id="ARBA00004571"/>
    </source>
</evidence>
<evidence type="ECO:0000256" key="5">
    <source>
        <dbReference type="ARBA" id="ARBA00022496"/>
    </source>
</evidence>
<keyword evidence="11 17" id="KW-0675">Receptor</keyword>
<keyword evidence="3 13" id="KW-0813">Transport</keyword>
<dbReference type="InterPro" id="IPR011276">
    <property type="entry name" value="TonB_haem/Hb_rcpt"/>
</dbReference>
<dbReference type="Pfam" id="PF00593">
    <property type="entry name" value="TonB_dep_Rec_b-barrel"/>
    <property type="match status" value="1"/>
</dbReference>
<dbReference type="PANTHER" id="PTHR30069">
    <property type="entry name" value="TONB-DEPENDENT OUTER MEMBRANE RECEPTOR"/>
    <property type="match status" value="1"/>
</dbReference>
<evidence type="ECO:0000256" key="12">
    <source>
        <dbReference type="ARBA" id="ARBA00023237"/>
    </source>
</evidence>
<evidence type="ECO:0000256" key="3">
    <source>
        <dbReference type="ARBA" id="ARBA00022448"/>
    </source>
</evidence>
<evidence type="ECO:0000256" key="13">
    <source>
        <dbReference type="PROSITE-ProRule" id="PRU01360"/>
    </source>
</evidence>
<keyword evidence="10 13" id="KW-0472">Membrane</keyword>
<reference evidence="17 18" key="1">
    <citation type="submission" date="2024-02" db="EMBL/GenBank/DDBJ databases">
        <title>Roseibium algae sp. nov., isolated from marine alga (Grateloupia sp.), showing potential in myo-inositol conversion.</title>
        <authorList>
            <person name="Wang Y."/>
        </authorList>
    </citation>
    <scope>NUCLEOTIDE SEQUENCE [LARGE SCALE GENOMIC DNA]</scope>
    <source>
        <strain evidence="17 18">H3510</strain>
    </source>
</reference>
<dbReference type="Gene3D" id="2.40.170.20">
    <property type="entry name" value="TonB-dependent receptor, beta-barrel domain"/>
    <property type="match status" value="1"/>
</dbReference>
<comment type="similarity">
    <text evidence="2 13 15">Belongs to the TonB-dependent receptor family.</text>
</comment>
<dbReference type="InterPro" id="IPR010917">
    <property type="entry name" value="TonB_rcpt_CS"/>
</dbReference>
<sequence>MPDKKASSAYQPGSICKPRNRSDLWTTTALATFIAASAFGVLVADMNSASAQEIQNNLLQFNIQSQPLSSAAGIYGRQSGLQVSLAASSATGVTVNAVSGKLAPLDALSKMLSGTGVTWRVTGDNVVVVTNGDTIGSIDGTDGEVLDTIVVYGGAANGNGFRETPDWVYDDPSSVSVISQDAIQETGARDARRLFDGVAGAYSGDGSGSFPTVSPNIRGLQDSGRVIVSIDGARQNAQDGGRYGGGTSGGMGMAMVDTSFVREIDIQKKTEAAANNAGSLGGSADFRLVGVNDIIQSGRDWGMEANVAGGTNAYDFDGSAIGAVRISDALSLTMGVSRKSMGQYEPGENGVVDGRYDVTNQNNWSAFAKLEAELGDVSASLSWLHQQNQFSYDTTLGGFGSQFDAGIDTIVADLGWMPDTPLVDLNGKFWINTSLIDETRDARGNTPETYIDKELTSFGIILDNTSDFGTRLGDVSLNYGVEAFRDIGDKGANSSSITDNPLYESSYGVYSPRGRRDVASAFLNAALEPADWVTLSGGLRYDWSRLKGRPTYYDNDEITYIVKSVITEYDYRVQRDGQAAVDAAPPFLQNIWRNRSGEVIDGDFERAGTTLTTNSRDDRTLEIDRSDGAWLPSATLELKPVDWFHPYASYSQSYRPPTLTEAFIAGNIAPGDLIGTSLAPNEWLRPEKARTYEVGANITADQLFTDNDRLRMKISAFYREVDDYIVFGSIIASGEPDRTYNSFVNLDGTARMRGIEVEGNYDAGAFWLGASSTYLNVDWPQKTETFSNGTTSTDGNILAWNTSVPPRFKLMLDAGFRLFDERLAVGARVNHVTPTLTATLDIEGNVVESSDPYTTMDLYGSYKVNDNALLRLSVNNVTDINYIPATGAYQAPGRTLQASLKLRF</sequence>
<accession>A0ABU8TFA2</accession>
<keyword evidence="7" id="KW-0732">Signal</keyword>
<keyword evidence="4 13" id="KW-1134">Transmembrane beta strand</keyword>
<dbReference type="InterPro" id="IPR012910">
    <property type="entry name" value="Plug_dom"/>
</dbReference>
<dbReference type="InterPro" id="IPR037066">
    <property type="entry name" value="Plug_dom_sf"/>
</dbReference>
<keyword evidence="8" id="KW-0408">Iron</keyword>
<feature type="short sequence motif" description="TonB C-terminal box" evidence="14">
    <location>
        <begin position="887"/>
        <end position="904"/>
    </location>
</feature>
<dbReference type="PANTHER" id="PTHR30069:SF41">
    <property type="entry name" value="HEME_HEMOPEXIN UTILIZATION PROTEIN C"/>
    <property type="match status" value="1"/>
</dbReference>
<evidence type="ECO:0000256" key="9">
    <source>
        <dbReference type="ARBA" id="ARBA00023077"/>
    </source>
</evidence>
<evidence type="ECO:0000256" key="8">
    <source>
        <dbReference type="ARBA" id="ARBA00023004"/>
    </source>
</evidence>
<comment type="caution">
    <text evidence="17">The sequence shown here is derived from an EMBL/GenBank/DDBJ whole genome shotgun (WGS) entry which is preliminary data.</text>
</comment>
<evidence type="ECO:0000256" key="11">
    <source>
        <dbReference type="ARBA" id="ARBA00023170"/>
    </source>
</evidence>
<gene>
    <name evidence="17" type="ORF">V6575_00445</name>
</gene>
<keyword evidence="6 13" id="KW-0812">Transmembrane</keyword>
<keyword evidence="12 13" id="KW-0998">Cell outer membrane</keyword>
<dbReference type="Proteomes" id="UP001385499">
    <property type="component" value="Unassembled WGS sequence"/>
</dbReference>
<dbReference type="Pfam" id="PF07715">
    <property type="entry name" value="Plug"/>
    <property type="match status" value="1"/>
</dbReference>
<keyword evidence="5" id="KW-0406">Ion transport</keyword>
<evidence type="ECO:0000256" key="10">
    <source>
        <dbReference type="ARBA" id="ARBA00023136"/>
    </source>
</evidence>
<keyword evidence="5" id="KW-0410">Iron transport</keyword>
<dbReference type="RefSeq" id="WP_340272011.1">
    <property type="nucleotide sequence ID" value="NZ_JBAKIA010000001.1"/>
</dbReference>
<evidence type="ECO:0000256" key="15">
    <source>
        <dbReference type="RuleBase" id="RU003357"/>
    </source>
</evidence>
<evidence type="ECO:0000256" key="2">
    <source>
        <dbReference type="ARBA" id="ARBA00009810"/>
    </source>
</evidence>
<dbReference type="EMBL" id="JBAKIA010000001">
    <property type="protein sequence ID" value="MEJ8472543.1"/>
    <property type="molecule type" value="Genomic_DNA"/>
</dbReference>
<name>A0ABU8TFA2_9HYPH</name>
<feature type="domain" description="Secretin/TonB short N-terminal" evidence="16">
    <location>
        <begin position="81"/>
        <end position="132"/>
    </location>
</feature>
<dbReference type="PROSITE" id="PS01156">
    <property type="entry name" value="TONB_DEPENDENT_REC_2"/>
    <property type="match status" value="1"/>
</dbReference>
<evidence type="ECO:0000259" key="16">
    <source>
        <dbReference type="SMART" id="SM00965"/>
    </source>
</evidence>
<protein>
    <submittedName>
        <fullName evidence="17">TonB-dependent receptor</fullName>
    </submittedName>
</protein>
<proteinExistence type="inferred from homology"/>
<evidence type="ECO:0000313" key="18">
    <source>
        <dbReference type="Proteomes" id="UP001385499"/>
    </source>
</evidence>
<comment type="subcellular location">
    <subcellularLocation>
        <location evidence="1 13">Cell outer membrane</location>
        <topology evidence="1 13">Multi-pass membrane protein</topology>
    </subcellularLocation>
</comment>
<dbReference type="InterPro" id="IPR039426">
    <property type="entry name" value="TonB-dep_rcpt-like"/>
</dbReference>
<dbReference type="SUPFAM" id="SSF56935">
    <property type="entry name" value="Porins"/>
    <property type="match status" value="1"/>
</dbReference>
<dbReference type="PROSITE" id="PS52016">
    <property type="entry name" value="TONB_DEPENDENT_REC_3"/>
    <property type="match status" value="1"/>
</dbReference>
<organism evidence="17 18">
    <name type="scientific">Roseibium algae</name>
    <dbReference type="NCBI Taxonomy" id="3123038"/>
    <lineage>
        <taxon>Bacteria</taxon>
        <taxon>Pseudomonadati</taxon>
        <taxon>Pseudomonadota</taxon>
        <taxon>Alphaproteobacteria</taxon>
        <taxon>Hyphomicrobiales</taxon>
        <taxon>Stappiaceae</taxon>
        <taxon>Roseibium</taxon>
    </lineage>
</organism>
<keyword evidence="18" id="KW-1185">Reference proteome</keyword>
<dbReference type="InterPro" id="IPR000531">
    <property type="entry name" value="Beta-barrel_TonB"/>
</dbReference>
<evidence type="ECO:0000256" key="14">
    <source>
        <dbReference type="PROSITE-ProRule" id="PRU10144"/>
    </source>
</evidence>
<evidence type="ECO:0000256" key="7">
    <source>
        <dbReference type="ARBA" id="ARBA00022729"/>
    </source>
</evidence>
<evidence type="ECO:0000256" key="4">
    <source>
        <dbReference type="ARBA" id="ARBA00022452"/>
    </source>
</evidence>
<dbReference type="Gene3D" id="3.55.50.30">
    <property type="match status" value="1"/>
</dbReference>
<dbReference type="InterPro" id="IPR036942">
    <property type="entry name" value="Beta-barrel_TonB_sf"/>
</dbReference>
<dbReference type="InterPro" id="IPR011662">
    <property type="entry name" value="Secretin/TonB_short_N"/>
</dbReference>
<evidence type="ECO:0000313" key="17">
    <source>
        <dbReference type="EMBL" id="MEJ8472543.1"/>
    </source>
</evidence>